<dbReference type="Bgee" id="ENSLOCG00000002855">
    <property type="expression patterns" value="Expressed in pharyngeal gill and 12 other cell types or tissues"/>
</dbReference>
<proteinExistence type="predicted"/>
<feature type="transmembrane region" description="Helical" evidence="5">
    <location>
        <begin position="157"/>
        <end position="179"/>
    </location>
</feature>
<evidence type="ECO:0000256" key="5">
    <source>
        <dbReference type="SAM" id="Phobius"/>
    </source>
</evidence>
<evidence type="ECO:0000256" key="4">
    <source>
        <dbReference type="ARBA" id="ARBA00023136"/>
    </source>
</evidence>
<dbReference type="GO" id="GO:0055085">
    <property type="term" value="P:transmembrane transport"/>
    <property type="evidence" value="ECO:0000318"/>
    <property type="project" value="GO_Central"/>
</dbReference>
<protein>
    <submittedName>
        <fullName evidence="6">Solute carrier family 46 member 2</fullName>
    </submittedName>
</protein>
<dbReference type="GeneTree" id="ENSGT00950000183096"/>
<sequence>LKMECAALFRTYIEPVVLAAQFGSAFYDTGLQIVVKESYNRKTSINSTNPGDDLQKAISNFYMIYSMISSFVPFLPALFLARLGDKRCRKIPIGVPLVGYFLSRALLLLVVLVELPIEVMFGGAVLYGLCGGFSSYWAGVMALASSRSSEERRSLQLIRIELVYGIAGFVGSLCSGHILSFSQAVLVGASVFLYLLCIIYIAFVLKVTAQLGSLADRNKSEEEQSGPLESTGLCSLCAYGKTNIVLLFVSALLYDVSVGGAMEILISFVMKAPLDWGAKEVGYGNAAGFVIFITSFLGVWVFSRCLRDTTMIIIGMLSFASGIYVMSFVTKTYLFYIARALNLFALIPMPTIRSLLSKQVPGSSYGKIMIVLQLSFTLAGVAYSPIFTKIYQATLDWFAGFVFTLSSILTCLAIIPICIVGWRTTRQEGYLGNVNV</sequence>
<evidence type="ECO:0000256" key="3">
    <source>
        <dbReference type="ARBA" id="ARBA00022989"/>
    </source>
</evidence>
<evidence type="ECO:0000256" key="2">
    <source>
        <dbReference type="ARBA" id="ARBA00022692"/>
    </source>
</evidence>
<feature type="transmembrane region" description="Helical" evidence="5">
    <location>
        <begin position="398"/>
        <end position="422"/>
    </location>
</feature>
<dbReference type="EMBL" id="AHAT01012602">
    <property type="status" value="NOT_ANNOTATED_CDS"/>
    <property type="molecule type" value="Genomic_DNA"/>
</dbReference>
<keyword evidence="4 5" id="KW-0472">Membrane</keyword>
<dbReference type="Ensembl" id="ENSLOCT00000003361.1">
    <property type="protein sequence ID" value="ENSLOCP00000003354.1"/>
    <property type="gene ID" value="ENSLOCG00000002855.1"/>
</dbReference>
<organism evidence="6 7">
    <name type="scientific">Lepisosteus oculatus</name>
    <name type="common">Spotted gar</name>
    <dbReference type="NCBI Taxonomy" id="7918"/>
    <lineage>
        <taxon>Eukaryota</taxon>
        <taxon>Metazoa</taxon>
        <taxon>Chordata</taxon>
        <taxon>Craniata</taxon>
        <taxon>Vertebrata</taxon>
        <taxon>Euteleostomi</taxon>
        <taxon>Actinopterygii</taxon>
        <taxon>Neopterygii</taxon>
        <taxon>Holostei</taxon>
        <taxon>Semionotiformes</taxon>
        <taxon>Lepisosteidae</taxon>
        <taxon>Lepisosteus</taxon>
    </lineage>
</organism>
<dbReference type="GO" id="GO:0022857">
    <property type="term" value="F:transmembrane transporter activity"/>
    <property type="evidence" value="ECO:0000318"/>
    <property type="project" value="GO_Central"/>
</dbReference>
<dbReference type="eggNOG" id="KOG2816">
    <property type="taxonomic scope" value="Eukaryota"/>
</dbReference>
<dbReference type="OMA" id="AYWSGVM"/>
<feature type="transmembrane region" description="Helical" evidence="5">
    <location>
        <begin position="93"/>
        <end position="113"/>
    </location>
</feature>
<dbReference type="PANTHER" id="PTHR23507">
    <property type="entry name" value="ZGC:174356"/>
    <property type="match status" value="1"/>
</dbReference>
<evidence type="ECO:0000313" key="7">
    <source>
        <dbReference type="Proteomes" id="UP000018468"/>
    </source>
</evidence>
<feature type="transmembrane region" description="Helical" evidence="5">
    <location>
        <begin position="185"/>
        <end position="205"/>
    </location>
</feature>
<keyword evidence="3 5" id="KW-1133">Transmembrane helix</keyword>
<comment type="subcellular location">
    <subcellularLocation>
        <location evidence="1">Membrane</location>
        <topology evidence="1">Multi-pass membrane protein</topology>
    </subcellularLocation>
</comment>
<reference evidence="7" key="1">
    <citation type="submission" date="2011-12" db="EMBL/GenBank/DDBJ databases">
        <title>The Draft Genome of Lepisosteus oculatus.</title>
        <authorList>
            <consortium name="The Broad Institute Genome Assembly &amp; Analysis Group"/>
            <consortium name="Computational R&amp;D Group"/>
            <consortium name="and Sequencing Platform"/>
            <person name="Di Palma F."/>
            <person name="Alfoldi J."/>
            <person name="Johnson J."/>
            <person name="Berlin A."/>
            <person name="Gnerre S."/>
            <person name="Jaffe D."/>
            <person name="MacCallum I."/>
            <person name="Young S."/>
            <person name="Walker B.J."/>
            <person name="Lander E.S."/>
            <person name="Lindblad-Toh K."/>
        </authorList>
    </citation>
    <scope>NUCLEOTIDE SEQUENCE [LARGE SCALE GENOMIC DNA]</scope>
</reference>
<evidence type="ECO:0000313" key="6">
    <source>
        <dbReference type="Ensembl" id="ENSLOCP00000003354.1"/>
    </source>
</evidence>
<dbReference type="InterPro" id="IPR036259">
    <property type="entry name" value="MFS_trans_sf"/>
</dbReference>
<feature type="transmembrane region" description="Helical" evidence="5">
    <location>
        <begin position="125"/>
        <end position="145"/>
    </location>
</feature>
<feature type="transmembrane region" description="Helical" evidence="5">
    <location>
        <begin position="309"/>
        <end position="327"/>
    </location>
</feature>
<feature type="transmembrane region" description="Helical" evidence="5">
    <location>
        <begin position="245"/>
        <end position="270"/>
    </location>
</feature>
<feature type="transmembrane region" description="Helical" evidence="5">
    <location>
        <begin position="333"/>
        <end position="356"/>
    </location>
</feature>
<feature type="transmembrane region" description="Helical" evidence="5">
    <location>
        <begin position="62"/>
        <end position="81"/>
    </location>
</feature>
<reference evidence="6" key="2">
    <citation type="submission" date="2025-08" db="UniProtKB">
        <authorList>
            <consortium name="Ensembl"/>
        </authorList>
    </citation>
    <scope>IDENTIFICATION</scope>
</reference>
<feature type="transmembrane region" description="Helical" evidence="5">
    <location>
        <begin position="282"/>
        <end position="302"/>
    </location>
</feature>
<dbReference type="Gene3D" id="1.20.1250.20">
    <property type="entry name" value="MFS general substrate transporter like domains"/>
    <property type="match status" value="1"/>
</dbReference>
<dbReference type="InParanoid" id="W5M4P6"/>
<name>W5M4P6_LEPOC</name>
<dbReference type="AlphaFoldDB" id="W5M4P6"/>
<reference evidence="6" key="3">
    <citation type="submission" date="2025-09" db="UniProtKB">
        <authorList>
            <consortium name="Ensembl"/>
        </authorList>
    </citation>
    <scope>IDENTIFICATION</scope>
</reference>
<dbReference type="STRING" id="7918.ENSLOCP00000003354"/>
<dbReference type="GO" id="GO:0016020">
    <property type="term" value="C:membrane"/>
    <property type="evidence" value="ECO:0000318"/>
    <property type="project" value="GO_Central"/>
</dbReference>
<accession>W5M4P6</accession>
<keyword evidence="7" id="KW-1185">Reference proteome</keyword>
<evidence type="ECO:0000256" key="1">
    <source>
        <dbReference type="ARBA" id="ARBA00004141"/>
    </source>
</evidence>
<dbReference type="SUPFAM" id="SSF103473">
    <property type="entry name" value="MFS general substrate transporter"/>
    <property type="match status" value="1"/>
</dbReference>
<dbReference type="Proteomes" id="UP000018468">
    <property type="component" value="Linkage group LG2"/>
</dbReference>
<dbReference type="PANTHER" id="PTHR23507:SF3">
    <property type="entry name" value="THYMIC STROMAL COTRANSPORTER HOMOLOG"/>
    <property type="match status" value="1"/>
</dbReference>
<feature type="transmembrane region" description="Helical" evidence="5">
    <location>
        <begin position="368"/>
        <end position="386"/>
    </location>
</feature>
<keyword evidence="2 5" id="KW-0812">Transmembrane</keyword>
<dbReference type="HOGENOM" id="CLU_028365_3_0_1"/>